<organism evidence="1 2">
    <name type="scientific">Brucella endophytica</name>
    <dbReference type="NCBI Taxonomy" id="1963359"/>
    <lineage>
        <taxon>Bacteria</taxon>
        <taxon>Pseudomonadati</taxon>
        <taxon>Pseudomonadota</taxon>
        <taxon>Alphaproteobacteria</taxon>
        <taxon>Hyphomicrobiales</taxon>
        <taxon>Brucellaceae</taxon>
        <taxon>Brucella/Ochrobactrum group</taxon>
        <taxon>Brucella</taxon>
    </lineage>
</organism>
<proteinExistence type="predicted"/>
<accession>A0A916SK15</accession>
<dbReference type="Proteomes" id="UP000646478">
    <property type="component" value="Unassembled WGS sequence"/>
</dbReference>
<protein>
    <submittedName>
        <fullName evidence="1">Uncharacterized protein</fullName>
    </submittedName>
</protein>
<evidence type="ECO:0000313" key="1">
    <source>
        <dbReference type="EMBL" id="GGB03956.1"/>
    </source>
</evidence>
<dbReference type="EMBL" id="BMHH01000017">
    <property type="protein sequence ID" value="GGB03956.1"/>
    <property type="molecule type" value="Genomic_DNA"/>
</dbReference>
<evidence type="ECO:0000313" key="2">
    <source>
        <dbReference type="Proteomes" id="UP000646478"/>
    </source>
</evidence>
<comment type="caution">
    <text evidence="1">The sequence shown here is derived from an EMBL/GenBank/DDBJ whole genome shotgun (WGS) entry which is preliminary data.</text>
</comment>
<sequence>MLPRYRATGRWQLHHLLAAPAGFLEPGDLDDLHLRRDHVEDFARVLADKTQFTAAFRATVARIEFPALANGLLRYARPTAHDRCGRACQGGDRHRLIGLIDRRRIALRRGDQEILQRQFQLFDLALDLFRGLAEDLFLQLGDA</sequence>
<reference evidence="1" key="2">
    <citation type="submission" date="2020-09" db="EMBL/GenBank/DDBJ databases">
        <authorList>
            <person name="Sun Q."/>
            <person name="Zhou Y."/>
        </authorList>
    </citation>
    <scope>NUCLEOTIDE SEQUENCE</scope>
    <source>
        <strain evidence="1">CGMCC 1.15082</strain>
    </source>
</reference>
<gene>
    <name evidence="1" type="ORF">GCM10011491_35070</name>
</gene>
<dbReference type="AlphaFoldDB" id="A0A916SK15"/>
<reference evidence="1" key="1">
    <citation type="journal article" date="2014" name="Int. J. Syst. Evol. Microbiol.">
        <title>Complete genome sequence of Corynebacterium casei LMG S-19264T (=DSM 44701T), isolated from a smear-ripened cheese.</title>
        <authorList>
            <consortium name="US DOE Joint Genome Institute (JGI-PGF)"/>
            <person name="Walter F."/>
            <person name="Albersmeier A."/>
            <person name="Kalinowski J."/>
            <person name="Ruckert C."/>
        </authorList>
    </citation>
    <scope>NUCLEOTIDE SEQUENCE</scope>
    <source>
        <strain evidence="1">CGMCC 1.15082</strain>
    </source>
</reference>
<name>A0A916SK15_9HYPH</name>
<keyword evidence="2" id="KW-1185">Reference proteome</keyword>